<evidence type="ECO:0000256" key="1">
    <source>
        <dbReference type="ARBA" id="ARBA00022857"/>
    </source>
</evidence>
<dbReference type="RefSeq" id="WP_188888384.1">
    <property type="nucleotide sequence ID" value="NZ_BMHY01000002.1"/>
</dbReference>
<sequence length="243" mass="26757">MTQHLTALITGADRGVGLALATQLLQKGWQVIAGRYLTQWKGLEELQSQFPNQLRIVELNVGDDQSVAAAVRQVSEWTDKVDMLINNAAILGNIETTIGDELNFDEMLQAFNINSLGALRVTNGFLPQILRSDSKLIVNISSEAGSVANCWRTGWFGYAMSKTALNMQSMLVHRGLKDKGGRVLLLHPGHVQSYMQGELDNSGKYTPEQSAAAILKLAERRLGDEWNGEELALIDPEGQVIPW</sequence>
<dbReference type="PANTHER" id="PTHR43544">
    <property type="entry name" value="SHORT-CHAIN DEHYDROGENASE/REDUCTASE"/>
    <property type="match status" value="1"/>
</dbReference>
<evidence type="ECO:0000256" key="2">
    <source>
        <dbReference type="ARBA" id="ARBA00023002"/>
    </source>
</evidence>
<dbReference type="InterPro" id="IPR002347">
    <property type="entry name" value="SDR_fam"/>
</dbReference>
<protein>
    <submittedName>
        <fullName evidence="3">Short-chain dehydrogenase</fullName>
    </submittedName>
</protein>
<comment type="caution">
    <text evidence="3">The sequence shown here is derived from an EMBL/GenBank/DDBJ whole genome shotgun (WGS) entry which is preliminary data.</text>
</comment>
<proteinExistence type="predicted"/>
<dbReference type="EMBL" id="BMHY01000002">
    <property type="protein sequence ID" value="GGG62998.1"/>
    <property type="molecule type" value="Genomic_DNA"/>
</dbReference>
<dbReference type="InterPro" id="IPR051468">
    <property type="entry name" value="Fungal_SecMetab_SDRs"/>
</dbReference>
<dbReference type="Proteomes" id="UP000600247">
    <property type="component" value="Unassembled WGS sequence"/>
</dbReference>
<evidence type="ECO:0000313" key="3">
    <source>
        <dbReference type="EMBL" id="GGG62998.1"/>
    </source>
</evidence>
<evidence type="ECO:0000313" key="4">
    <source>
        <dbReference type="Proteomes" id="UP000600247"/>
    </source>
</evidence>
<dbReference type="Pfam" id="PF00106">
    <property type="entry name" value="adh_short"/>
    <property type="match status" value="1"/>
</dbReference>
<dbReference type="SUPFAM" id="SSF51735">
    <property type="entry name" value="NAD(P)-binding Rossmann-fold domains"/>
    <property type="match status" value="1"/>
</dbReference>
<keyword evidence="4" id="KW-1185">Reference proteome</keyword>
<dbReference type="PRINTS" id="PR00081">
    <property type="entry name" value="GDHRDH"/>
</dbReference>
<name>A0A917GZE2_9BACL</name>
<dbReference type="GO" id="GO:0005737">
    <property type="term" value="C:cytoplasm"/>
    <property type="evidence" value="ECO:0007669"/>
    <property type="project" value="TreeGrafter"/>
</dbReference>
<dbReference type="PANTHER" id="PTHR43544:SF7">
    <property type="entry name" value="NADB-LER2"/>
    <property type="match status" value="1"/>
</dbReference>
<keyword evidence="1" id="KW-0521">NADP</keyword>
<dbReference type="InterPro" id="IPR036291">
    <property type="entry name" value="NAD(P)-bd_dom_sf"/>
</dbReference>
<dbReference type="Gene3D" id="3.40.50.720">
    <property type="entry name" value="NAD(P)-binding Rossmann-like Domain"/>
    <property type="match status" value="1"/>
</dbReference>
<organism evidence="3 4">
    <name type="scientific">Paenibacillus radicis</name>
    <name type="common">ex Gao et al. 2016</name>
    <dbReference type="NCBI Taxonomy" id="1737354"/>
    <lineage>
        <taxon>Bacteria</taxon>
        <taxon>Bacillati</taxon>
        <taxon>Bacillota</taxon>
        <taxon>Bacilli</taxon>
        <taxon>Bacillales</taxon>
        <taxon>Paenibacillaceae</taxon>
        <taxon>Paenibacillus</taxon>
    </lineage>
</organism>
<keyword evidence="2" id="KW-0560">Oxidoreductase</keyword>
<reference evidence="3 4" key="1">
    <citation type="journal article" date="2014" name="Int. J. Syst. Evol. Microbiol.">
        <title>Complete genome sequence of Corynebacterium casei LMG S-19264T (=DSM 44701T), isolated from a smear-ripened cheese.</title>
        <authorList>
            <consortium name="US DOE Joint Genome Institute (JGI-PGF)"/>
            <person name="Walter F."/>
            <person name="Albersmeier A."/>
            <person name="Kalinowski J."/>
            <person name="Ruckert C."/>
        </authorList>
    </citation>
    <scope>NUCLEOTIDE SEQUENCE [LARGE SCALE GENOMIC DNA]</scope>
    <source>
        <strain evidence="3 4">CGMCC 1.15286</strain>
    </source>
</reference>
<dbReference type="AlphaFoldDB" id="A0A917GZE2"/>
<accession>A0A917GZE2</accession>
<dbReference type="GO" id="GO:0016491">
    <property type="term" value="F:oxidoreductase activity"/>
    <property type="evidence" value="ECO:0007669"/>
    <property type="project" value="UniProtKB-KW"/>
</dbReference>
<gene>
    <name evidence="3" type="ORF">GCM10010918_16050</name>
</gene>